<dbReference type="InterPro" id="IPR014044">
    <property type="entry name" value="CAP_dom"/>
</dbReference>
<gene>
    <name evidence="2" type="ORF">HDF16_004743</name>
</gene>
<sequence length="274" mass="29618">MGLTTKNLRRVLLRQIYALSLLTALICPSRRLAYPQQAAFTANVSEEYLKSAADQERASLGLPPLRFDAALSNAARRHAALMVQHNSISHQYAGEPDLSHRASDAGARFSLITENVAQAPSTPMVHTAWMHSEGHRHNLLDPNVDSVGISVISRNGQMFAVEDFARSVASLSVLQQEGIVAAAVRATGVAVDGTGEDARQVCGGDRSAEMTPLPEFVMRYTTDDLGRLPDGLATRLQSGHYGRAIVAACAAEDKQEFTMYRVAVLLYRGGQSAK</sequence>
<dbReference type="SUPFAM" id="SSF55797">
    <property type="entry name" value="PR-1-like"/>
    <property type="match status" value="1"/>
</dbReference>
<dbReference type="EMBL" id="JACHIP010000008">
    <property type="protein sequence ID" value="MBB5060009.1"/>
    <property type="molecule type" value="Genomic_DNA"/>
</dbReference>
<organism evidence="2 3">
    <name type="scientific">Granulicella aggregans</name>
    <dbReference type="NCBI Taxonomy" id="474949"/>
    <lineage>
        <taxon>Bacteria</taxon>
        <taxon>Pseudomonadati</taxon>
        <taxon>Acidobacteriota</taxon>
        <taxon>Terriglobia</taxon>
        <taxon>Terriglobales</taxon>
        <taxon>Acidobacteriaceae</taxon>
        <taxon>Granulicella</taxon>
    </lineage>
</organism>
<accession>A0A7W7ZHG4</accession>
<dbReference type="CDD" id="cd05379">
    <property type="entry name" value="CAP_bacterial"/>
    <property type="match status" value="1"/>
</dbReference>
<dbReference type="AlphaFoldDB" id="A0A7W7ZHG4"/>
<name>A0A7W7ZHG4_9BACT</name>
<dbReference type="PANTHER" id="PTHR31157">
    <property type="entry name" value="SCP DOMAIN-CONTAINING PROTEIN"/>
    <property type="match status" value="1"/>
</dbReference>
<dbReference type="PANTHER" id="PTHR31157:SF1">
    <property type="entry name" value="SCP DOMAIN-CONTAINING PROTEIN"/>
    <property type="match status" value="1"/>
</dbReference>
<dbReference type="InterPro" id="IPR035940">
    <property type="entry name" value="CAP_sf"/>
</dbReference>
<dbReference type="Gene3D" id="3.40.33.10">
    <property type="entry name" value="CAP"/>
    <property type="match status" value="1"/>
</dbReference>
<dbReference type="Pfam" id="PF00188">
    <property type="entry name" value="CAP"/>
    <property type="match status" value="1"/>
</dbReference>
<feature type="domain" description="SCP" evidence="1">
    <location>
        <begin position="54"/>
        <end position="157"/>
    </location>
</feature>
<evidence type="ECO:0000313" key="3">
    <source>
        <dbReference type="Proteomes" id="UP000540989"/>
    </source>
</evidence>
<evidence type="ECO:0000313" key="2">
    <source>
        <dbReference type="EMBL" id="MBB5060009.1"/>
    </source>
</evidence>
<protein>
    <submittedName>
        <fullName evidence="2">Uncharacterized protein YkwD</fullName>
    </submittedName>
</protein>
<reference evidence="2 3" key="1">
    <citation type="submission" date="2020-08" db="EMBL/GenBank/DDBJ databases">
        <title>Genomic Encyclopedia of Type Strains, Phase IV (KMG-V): Genome sequencing to study the core and pangenomes of soil and plant-associated prokaryotes.</title>
        <authorList>
            <person name="Whitman W."/>
        </authorList>
    </citation>
    <scope>NUCLEOTIDE SEQUENCE [LARGE SCALE GENOMIC DNA]</scope>
    <source>
        <strain evidence="2 3">M8UP14</strain>
    </source>
</reference>
<dbReference type="Proteomes" id="UP000540989">
    <property type="component" value="Unassembled WGS sequence"/>
</dbReference>
<evidence type="ECO:0000259" key="1">
    <source>
        <dbReference type="Pfam" id="PF00188"/>
    </source>
</evidence>
<proteinExistence type="predicted"/>
<dbReference type="RefSeq" id="WP_184222038.1">
    <property type="nucleotide sequence ID" value="NZ_JACHIP010000008.1"/>
</dbReference>
<comment type="caution">
    <text evidence="2">The sequence shown here is derived from an EMBL/GenBank/DDBJ whole genome shotgun (WGS) entry which is preliminary data.</text>
</comment>
<keyword evidence="3" id="KW-1185">Reference proteome</keyword>